<dbReference type="OrthoDB" id="360252at2759"/>
<dbReference type="KEGG" id="tot:TOT_040000529"/>
<dbReference type="InterPro" id="IPR020864">
    <property type="entry name" value="MACPF"/>
</dbReference>
<feature type="domain" description="MACPF" evidence="1">
    <location>
        <begin position="62"/>
        <end position="394"/>
    </location>
</feature>
<protein>
    <submittedName>
        <fullName evidence="2">MAC/perforin</fullName>
    </submittedName>
</protein>
<dbReference type="Proteomes" id="UP000003786">
    <property type="component" value="Chromosome 4"/>
</dbReference>
<gene>
    <name evidence="2" type="ORF">TOT_040000529</name>
</gene>
<evidence type="ECO:0000313" key="3">
    <source>
        <dbReference type="Proteomes" id="UP000003786"/>
    </source>
</evidence>
<sequence>MNISYLLVCVTLFSKICKQSYSLTISSHLGAENGYIDSEEDDLEELNPEHVLLDQDIEEMLSNNSNDEYDRGCPGLDYLGVGYDSIYANSMGGDASILDPGYRAPIIEFTWRKNSEGFSPTLGSLHPVGGWVRPINEISNLDDLKDSLSANAKLNGDIPNNSFTGSLEYKNSFSKFKSKSQRVYNKIEQCIRYQVGIPLNLPWKFTESFEFSVSKLPVLKYSEIKGCNILDKSSGSNEKCDPIKPWIKFFEMFGTHFNHQLTLGGKITQTMRFDASKLKDLREHGVDVDIAIQTSLGSSEGNLSASASKDKSKLDEIGFKKISVLGGHMPNFPLDDEEFASWAESVSENPMPIGVVATSLKTLLDPKLHSSYDEALHQYGILNGINYEQLKVISGDVTEFSKEIENSTNIVSLSRENKFKCPEGSKILSGVSLIFGENKLLGVNYCESKVDLENLSTLRNECMIPTYDDVKYSWNWISCTSGLQPGVEQFVKISEDNETFVELKCPEHSTIQMGLIVVTNNGEITAMNGCEYGKKSCLYHLKGEETAYIWGVCYSYHEKLNKLQLKFSTPESPDEDKISCSEGYKIITGNGFMTKLPKKDSSKFDDPEACDKYGTSCKFKDSNNPFGFILCKS</sequence>
<dbReference type="eggNOG" id="ENOG502S7UT">
    <property type="taxonomic scope" value="Eukaryota"/>
</dbReference>
<accession>J4DQB4</accession>
<dbReference type="RefSeq" id="XP_009692460.1">
    <property type="nucleotide sequence ID" value="XM_009694165.1"/>
</dbReference>
<organism evidence="2 3">
    <name type="scientific">Theileria orientalis strain Shintoku</name>
    <dbReference type="NCBI Taxonomy" id="869250"/>
    <lineage>
        <taxon>Eukaryota</taxon>
        <taxon>Sar</taxon>
        <taxon>Alveolata</taxon>
        <taxon>Apicomplexa</taxon>
        <taxon>Aconoidasida</taxon>
        <taxon>Piroplasmida</taxon>
        <taxon>Theileriidae</taxon>
        <taxon>Theileria</taxon>
    </lineage>
</organism>
<evidence type="ECO:0000313" key="2">
    <source>
        <dbReference type="EMBL" id="BAM42159.1"/>
    </source>
</evidence>
<dbReference type="EMBL" id="AP011949">
    <property type="protein sequence ID" value="BAM42159.1"/>
    <property type="molecule type" value="Genomic_DNA"/>
</dbReference>
<reference evidence="2 3" key="1">
    <citation type="journal article" date="2012" name="MBio">
        <title>Comparative genome analysis of three eukaryotic parasites with differing abilities to transform leukocytes reveals key mediators of Theileria-induced leukocyte transformation.</title>
        <authorList>
            <person name="Hayashida K."/>
            <person name="Hara Y."/>
            <person name="Abe T."/>
            <person name="Yamasaki C."/>
            <person name="Toyoda A."/>
            <person name="Kosuge T."/>
            <person name="Suzuki Y."/>
            <person name="Sato Y."/>
            <person name="Kawashima S."/>
            <person name="Katayama T."/>
            <person name="Wakaguri H."/>
            <person name="Inoue N."/>
            <person name="Homma K."/>
            <person name="Tada-Umezaki M."/>
            <person name="Yagi Y."/>
            <person name="Fujii Y."/>
            <person name="Habara T."/>
            <person name="Kanehisa M."/>
            <person name="Watanabe H."/>
            <person name="Ito K."/>
            <person name="Gojobori T."/>
            <person name="Sugawara H."/>
            <person name="Imanishi T."/>
            <person name="Weir W."/>
            <person name="Gardner M."/>
            <person name="Pain A."/>
            <person name="Shiels B."/>
            <person name="Hattori M."/>
            <person name="Nene V."/>
            <person name="Sugimoto C."/>
        </authorList>
    </citation>
    <scope>NUCLEOTIDE SEQUENCE [LARGE SCALE GENOMIC DNA]</scope>
    <source>
        <strain evidence="2 3">Shintoku</strain>
    </source>
</reference>
<dbReference type="AlphaFoldDB" id="J4DQB4"/>
<evidence type="ECO:0000259" key="1">
    <source>
        <dbReference type="PROSITE" id="PS51412"/>
    </source>
</evidence>
<dbReference type="GeneID" id="20716585"/>
<name>J4DQB4_THEOR</name>
<dbReference type="OMA" id="RAPIIEF"/>
<keyword evidence="3" id="KW-1185">Reference proteome</keyword>
<proteinExistence type="predicted"/>
<dbReference type="PROSITE" id="PS51412">
    <property type="entry name" value="MACPF_2"/>
    <property type="match status" value="1"/>
</dbReference>
<dbReference type="Pfam" id="PF01823">
    <property type="entry name" value="MACPF"/>
    <property type="match status" value="1"/>
</dbReference>
<dbReference type="VEuPathDB" id="PiroplasmaDB:TOT_040000529"/>
<dbReference type="STRING" id="869250.J4DQB4"/>